<evidence type="ECO:0000256" key="3">
    <source>
        <dbReference type="ARBA" id="ARBA00023239"/>
    </source>
</evidence>
<dbReference type="InterPro" id="IPR007214">
    <property type="entry name" value="YbaK/aa-tRNA-synth-assoc-dom"/>
</dbReference>
<evidence type="ECO:0000256" key="4">
    <source>
        <dbReference type="PIRNR" id="PIRNR006181"/>
    </source>
</evidence>
<dbReference type="InterPro" id="IPR004369">
    <property type="entry name" value="Prolyl-tRNA_editing_YbaK/EbsC"/>
</dbReference>
<dbReference type="SUPFAM" id="SSF55826">
    <property type="entry name" value="YbaK/ProRS associated domain"/>
    <property type="match status" value="1"/>
</dbReference>
<dbReference type="Pfam" id="PF04073">
    <property type="entry name" value="tRNA_edit"/>
    <property type="match status" value="1"/>
</dbReference>
<dbReference type="Proteomes" id="UP000184774">
    <property type="component" value="Unassembled WGS sequence"/>
</dbReference>
<accession>A0A1N6M0P5</accession>
<dbReference type="GO" id="GO:0006412">
    <property type="term" value="P:translation"/>
    <property type="evidence" value="ECO:0007669"/>
    <property type="project" value="UniProtKB-KW"/>
</dbReference>
<evidence type="ECO:0000256" key="1">
    <source>
        <dbReference type="ARBA" id="ARBA00009798"/>
    </source>
</evidence>
<dbReference type="GO" id="GO:0016829">
    <property type="term" value="F:lyase activity"/>
    <property type="evidence" value="ECO:0007669"/>
    <property type="project" value="UniProtKB-KW"/>
</dbReference>
<evidence type="ECO:0000256" key="2">
    <source>
        <dbReference type="ARBA" id="ARBA00022917"/>
    </source>
</evidence>
<dbReference type="InterPro" id="IPR036754">
    <property type="entry name" value="YbaK/aa-tRNA-synt-asso_dom_sf"/>
</dbReference>
<feature type="domain" description="YbaK/aminoacyl-tRNA synthetase-associated" evidence="5">
    <location>
        <begin position="32"/>
        <end position="147"/>
    </location>
</feature>
<evidence type="ECO:0000313" key="7">
    <source>
        <dbReference type="Proteomes" id="UP000184774"/>
    </source>
</evidence>
<comment type="similarity">
    <text evidence="1 4">Belongs to the prolyl-tRNA editing family. YbaK/EbsC subfamily.</text>
</comment>
<organism evidence="6 7">
    <name type="scientific">Vibrio spartinae</name>
    <dbReference type="NCBI Taxonomy" id="1918945"/>
    <lineage>
        <taxon>Bacteria</taxon>
        <taxon>Pseudomonadati</taxon>
        <taxon>Pseudomonadota</taxon>
        <taxon>Gammaproteobacteria</taxon>
        <taxon>Vibrionales</taxon>
        <taxon>Vibrionaceae</taxon>
        <taxon>Vibrio</taxon>
    </lineage>
</organism>
<name>A0A1N6M0P5_9VIBR</name>
<dbReference type="RefSeq" id="WP_074371623.1">
    <property type="nucleotide sequence ID" value="NZ_AP024907.1"/>
</dbReference>
<dbReference type="CDD" id="cd00002">
    <property type="entry name" value="YbaK_deacylase"/>
    <property type="match status" value="1"/>
</dbReference>
<dbReference type="PANTHER" id="PTHR30411">
    <property type="entry name" value="CYTOPLASMIC PROTEIN"/>
    <property type="match status" value="1"/>
</dbReference>
<dbReference type="NCBIfam" id="TIGR00011">
    <property type="entry name" value="YbaK_EbsC"/>
    <property type="match status" value="1"/>
</dbReference>
<gene>
    <name evidence="6" type="primary">ybaK_1</name>
    <name evidence="6" type="ORF">VSP9026_00647</name>
</gene>
<dbReference type="PANTHER" id="PTHR30411:SF0">
    <property type="entry name" value="CYS-TRNA(PRO)_CYS-TRNA(CYS) DEACYLASE YBAK"/>
    <property type="match status" value="1"/>
</dbReference>
<reference evidence="6 7" key="1">
    <citation type="submission" date="2016-12" db="EMBL/GenBank/DDBJ databases">
        <authorList>
            <person name="Song W.-J."/>
            <person name="Kurnit D.M."/>
        </authorList>
    </citation>
    <scope>NUCLEOTIDE SEQUENCE [LARGE SCALE GENOMIC DNA]</scope>
    <source>
        <strain evidence="6 7">CECT 9026</strain>
    </source>
</reference>
<dbReference type="EMBL" id="FSSB01000007">
    <property type="protein sequence ID" value="SIO93014.1"/>
    <property type="molecule type" value="Genomic_DNA"/>
</dbReference>
<proteinExistence type="inferred from homology"/>
<dbReference type="OrthoDB" id="9809296at2"/>
<keyword evidence="2 4" id="KW-0648">Protein biosynthesis</keyword>
<dbReference type="EC" id="4.2.-.-" evidence="4"/>
<evidence type="ECO:0000259" key="5">
    <source>
        <dbReference type="Pfam" id="PF04073"/>
    </source>
</evidence>
<keyword evidence="3 4" id="KW-0456">Lyase</keyword>
<dbReference type="Gene3D" id="3.90.960.10">
    <property type="entry name" value="YbaK/aminoacyl-tRNA synthetase-associated domain"/>
    <property type="match status" value="1"/>
</dbReference>
<dbReference type="AlphaFoldDB" id="A0A1N6M0P5"/>
<dbReference type="GO" id="GO:0002161">
    <property type="term" value="F:aminoacyl-tRNA deacylase activity"/>
    <property type="evidence" value="ECO:0007669"/>
    <property type="project" value="InterPro"/>
</dbReference>
<sequence length="173" mass="18742">MTPAIRLAKKKKISHIIHQYEHDPNHTSFGLEAAEVLGQDPKQVFKTLLFALNGEPKALAVAIIPVEQKLNLKLAAKAAGVKKAEMANPDIAQKITGYVVGGISPLGQKKMLPTFIHTSAENQETICVSAGRRGLEIELAPRDLADLTRAKFLPLCLENGSCLESESTGLEHQ</sequence>
<protein>
    <recommendedName>
        <fullName evidence="4">Cys-tRNA(Pro)/Cys-tRNA(Cys) deacylase</fullName>
        <ecNumber evidence="4">4.2.-.-</ecNumber>
    </recommendedName>
</protein>
<evidence type="ECO:0000313" key="6">
    <source>
        <dbReference type="EMBL" id="SIO93014.1"/>
    </source>
</evidence>
<dbReference type="PIRSF" id="PIRSF006181">
    <property type="entry name" value="EbsC_YbaK"/>
    <property type="match status" value="1"/>
</dbReference>